<evidence type="ECO:0000256" key="9">
    <source>
        <dbReference type="ARBA" id="ARBA00054606"/>
    </source>
</evidence>
<dbReference type="InterPro" id="IPR039429">
    <property type="entry name" value="SHMT-like_dom"/>
</dbReference>
<keyword evidence="15" id="KW-1185">Reference proteome</keyword>
<feature type="region of interest" description="Disordered" evidence="12">
    <location>
        <begin position="1"/>
        <end position="51"/>
    </location>
</feature>
<feature type="modified residue" description="N6-(pyridoxal phosphate)lysine" evidence="10 11">
    <location>
        <position position="299"/>
    </location>
</feature>
<comment type="subcellular location">
    <subcellularLocation>
        <location evidence="2 10">Cytoplasm</location>
    </subcellularLocation>
</comment>
<dbReference type="PANTHER" id="PTHR11680">
    <property type="entry name" value="SERINE HYDROXYMETHYLTRANSFERASE"/>
    <property type="match status" value="1"/>
</dbReference>
<comment type="pathway">
    <text evidence="10">One-carbon metabolism; tetrahydrofolate interconversion.</text>
</comment>
<evidence type="ECO:0000256" key="6">
    <source>
        <dbReference type="ARBA" id="ARBA00022563"/>
    </source>
</evidence>
<dbReference type="InterPro" id="IPR001085">
    <property type="entry name" value="Ser_HO-MeTrfase"/>
</dbReference>
<dbReference type="GO" id="GO:0004372">
    <property type="term" value="F:glycine hydroxymethyltransferase activity"/>
    <property type="evidence" value="ECO:0007669"/>
    <property type="project" value="UniProtKB-UniRule"/>
</dbReference>
<proteinExistence type="inferred from homology"/>
<dbReference type="Gene3D" id="3.40.640.10">
    <property type="entry name" value="Type I PLP-dependent aspartate aminotransferase-like (Major domain)"/>
    <property type="match status" value="1"/>
</dbReference>
<keyword evidence="8 10" id="KW-0663">Pyridoxal phosphate</keyword>
<comment type="catalytic activity">
    <reaction evidence="10">
        <text>(6R)-5,10-methylene-5,6,7,8-tetrahydrofolate + glycine + H2O = (6S)-5,6,7,8-tetrahydrofolate + L-serine</text>
        <dbReference type="Rhea" id="RHEA:15481"/>
        <dbReference type="ChEBI" id="CHEBI:15377"/>
        <dbReference type="ChEBI" id="CHEBI:15636"/>
        <dbReference type="ChEBI" id="CHEBI:33384"/>
        <dbReference type="ChEBI" id="CHEBI:57305"/>
        <dbReference type="ChEBI" id="CHEBI:57453"/>
        <dbReference type="EC" id="2.1.2.1"/>
    </reaction>
</comment>
<dbReference type="AlphaFoldDB" id="A0A918CWK4"/>
<reference evidence="14" key="2">
    <citation type="submission" date="2020-09" db="EMBL/GenBank/DDBJ databases">
        <authorList>
            <person name="Sun Q."/>
            <person name="Zhou Y."/>
        </authorList>
    </citation>
    <scope>NUCLEOTIDE SEQUENCE</scope>
    <source>
        <strain evidence="14">CGMCC 4.7110</strain>
    </source>
</reference>
<dbReference type="GO" id="GO:0030170">
    <property type="term" value="F:pyridoxal phosphate binding"/>
    <property type="evidence" value="ECO:0007669"/>
    <property type="project" value="UniProtKB-UniRule"/>
</dbReference>
<sequence>MVAPRKGRGELREQPPRTRSRATGRNRPSGGGTATLPSRTRTPRDRPVPGLHWSYVTVDRPEPAMSVTSALAEGDLLRRQDPELAEIVLGELTRQSTSLQLIAAENFTSPAVLAALGSPLANKYAEGYPGTRYHGGCEIVDVAERLAVDRAKALFGAAHANVQSHSGSSAVLAAYAALLRPGDTVLALGLPYGGHLTHGSPANFSGRWFDFVAYGVDAETGFIDHDQVRALARSHRPKAIVCGSIAYPRHIDYAFFREVADEAGAYLIADAAHPIGLVAGGAAPNPVPYADVVCATTHKVLRGPRGGMLLCAAPELAERLDRAVFPFTQGGAQMNSVAAKAVAFGEAATPAFTAYAHQVVANARVLAAGLAERGLAVTTGGTDTHLITVDPAPLGAGGKAARGRLAAAGIVLDCCALPHGDARGLRLGTAAVTTQGMGEAEMTRIAALLAGVVSGVTDVGRARDEVRELTGRFPPYPG</sequence>
<dbReference type="NCBIfam" id="NF000586">
    <property type="entry name" value="PRK00011.1"/>
    <property type="match status" value="1"/>
</dbReference>
<keyword evidence="10" id="KW-0028">Amino-acid biosynthesis</keyword>
<dbReference type="GO" id="GO:0042803">
    <property type="term" value="F:protein homodimerization activity"/>
    <property type="evidence" value="ECO:0007669"/>
    <property type="project" value="UniProtKB-ARBA"/>
</dbReference>
<comment type="similarity">
    <text evidence="3 10">Belongs to the SHMT family.</text>
</comment>
<evidence type="ECO:0000256" key="10">
    <source>
        <dbReference type="HAMAP-Rule" id="MF_00051"/>
    </source>
</evidence>
<feature type="domain" description="Serine hydroxymethyltransferase-like" evidence="13">
    <location>
        <begin position="78"/>
        <end position="448"/>
    </location>
</feature>
<feature type="binding site" evidence="10">
    <location>
        <begin position="194"/>
        <end position="196"/>
    </location>
    <ligand>
        <name>(6S)-5,6,7,8-tetrahydrofolate</name>
        <dbReference type="ChEBI" id="CHEBI:57453"/>
    </ligand>
</feature>
<evidence type="ECO:0000256" key="5">
    <source>
        <dbReference type="ARBA" id="ARBA00022490"/>
    </source>
</evidence>
<evidence type="ECO:0000256" key="2">
    <source>
        <dbReference type="ARBA" id="ARBA00004496"/>
    </source>
</evidence>
<gene>
    <name evidence="10 14" type="primary">glyA</name>
    <name evidence="14" type="ORF">GCM10011578_087260</name>
</gene>
<protein>
    <recommendedName>
        <fullName evidence="10">Serine hydroxymethyltransferase</fullName>
        <shortName evidence="10">SHMT</shortName>
        <shortName evidence="10">Serine methylase</shortName>
        <ecNumber evidence="10">2.1.2.1</ecNumber>
    </recommendedName>
</protein>
<dbReference type="GO" id="GO:0019264">
    <property type="term" value="P:glycine biosynthetic process from serine"/>
    <property type="evidence" value="ECO:0007669"/>
    <property type="project" value="UniProtKB-UniRule"/>
</dbReference>
<dbReference type="CDD" id="cd00378">
    <property type="entry name" value="SHMT"/>
    <property type="match status" value="1"/>
</dbReference>
<evidence type="ECO:0000259" key="13">
    <source>
        <dbReference type="Pfam" id="PF00464"/>
    </source>
</evidence>
<feature type="compositionally biased region" description="Basic and acidic residues" evidence="12">
    <location>
        <begin position="7"/>
        <end position="16"/>
    </location>
</feature>
<dbReference type="FunFam" id="3.40.640.10:FF:000001">
    <property type="entry name" value="Serine hydroxymethyltransferase"/>
    <property type="match status" value="1"/>
</dbReference>
<comment type="subunit">
    <text evidence="4 10">Homodimer.</text>
</comment>
<name>A0A918CWK4_9ACTN</name>
<evidence type="ECO:0000256" key="4">
    <source>
        <dbReference type="ARBA" id="ARBA00011738"/>
    </source>
</evidence>
<dbReference type="EMBL" id="BMML01000031">
    <property type="protein sequence ID" value="GGN40069.1"/>
    <property type="molecule type" value="Genomic_DNA"/>
</dbReference>
<feature type="site" description="Plays an important role in substrate specificity" evidence="10">
    <location>
        <position position="298"/>
    </location>
</feature>
<dbReference type="Gene3D" id="3.90.1150.10">
    <property type="entry name" value="Aspartate Aminotransferase, domain 1"/>
    <property type="match status" value="1"/>
</dbReference>
<keyword evidence="6 10" id="KW-0554">One-carbon metabolism</keyword>
<evidence type="ECO:0000256" key="3">
    <source>
        <dbReference type="ARBA" id="ARBA00006376"/>
    </source>
</evidence>
<dbReference type="InterPro" id="IPR015424">
    <property type="entry name" value="PyrdxlP-dep_Trfase"/>
</dbReference>
<evidence type="ECO:0000256" key="1">
    <source>
        <dbReference type="ARBA" id="ARBA00001933"/>
    </source>
</evidence>
<evidence type="ECO:0000256" key="7">
    <source>
        <dbReference type="ARBA" id="ARBA00022679"/>
    </source>
</evidence>
<comment type="function">
    <text evidence="9">Catalyzes the reversible interconversion of serine and glycine with tetrahydrofolate (THF) serving as the one-carbon carrier. This reaction serves as the major source of one-carbon groups required for the biosynthesis of purines, thymidylate, methionine, and other important biomolecules. Also exhibits THF-independent aldolase activity toward beta-hydroxyamino acids, producing glycine and aldehydes, via a retro-aldol mechanism. Thus, is able to catalyze the cleavage of L-allo-threonine.</text>
</comment>
<keyword evidence="5 10" id="KW-0963">Cytoplasm</keyword>
<evidence type="ECO:0000256" key="8">
    <source>
        <dbReference type="ARBA" id="ARBA00022898"/>
    </source>
</evidence>
<dbReference type="PIRSF" id="PIRSF000412">
    <property type="entry name" value="SHMT"/>
    <property type="match status" value="1"/>
</dbReference>
<comment type="cofactor">
    <cofactor evidence="1 10 11">
        <name>pyridoxal 5'-phosphate</name>
        <dbReference type="ChEBI" id="CHEBI:597326"/>
    </cofactor>
</comment>
<dbReference type="HAMAP" id="MF_00051">
    <property type="entry name" value="SHMT"/>
    <property type="match status" value="1"/>
</dbReference>
<dbReference type="GO" id="GO:0035999">
    <property type="term" value="P:tetrahydrofolate interconversion"/>
    <property type="evidence" value="ECO:0007669"/>
    <property type="project" value="UniProtKB-UniRule"/>
</dbReference>
<comment type="caution">
    <text evidence="14">The sequence shown here is derived from an EMBL/GenBank/DDBJ whole genome shotgun (WGS) entry which is preliminary data.</text>
</comment>
<comment type="pathway">
    <text evidence="10">Amino-acid biosynthesis; glycine biosynthesis; glycine from L-serine: step 1/1.</text>
</comment>
<evidence type="ECO:0000256" key="11">
    <source>
        <dbReference type="PIRSR" id="PIRSR000412-50"/>
    </source>
</evidence>
<comment type="caution">
    <text evidence="10">Lacks conserved residue(s) required for the propagation of feature annotation.</text>
</comment>
<feature type="binding site" evidence="10">
    <location>
        <position position="190"/>
    </location>
    <ligand>
        <name>(6S)-5,6,7,8-tetrahydrofolate</name>
        <dbReference type="ChEBI" id="CHEBI:57453"/>
    </ligand>
</feature>
<evidence type="ECO:0000313" key="15">
    <source>
        <dbReference type="Proteomes" id="UP000653411"/>
    </source>
</evidence>
<keyword evidence="7 10" id="KW-0808">Transferase</keyword>
<dbReference type="InterPro" id="IPR015421">
    <property type="entry name" value="PyrdxlP-dep_Trfase_major"/>
</dbReference>
<evidence type="ECO:0000256" key="12">
    <source>
        <dbReference type="SAM" id="MobiDB-lite"/>
    </source>
</evidence>
<evidence type="ECO:0000313" key="14">
    <source>
        <dbReference type="EMBL" id="GGN40069.1"/>
    </source>
</evidence>
<dbReference type="SUPFAM" id="SSF53383">
    <property type="entry name" value="PLP-dependent transferases"/>
    <property type="match status" value="1"/>
</dbReference>
<reference evidence="14" key="1">
    <citation type="journal article" date="2014" name="Int. J. Syst. Evol. Microbiol.">
        <title>Complete genome sequence of Corynebacterium casei LMG S-19264T (=DSM 44701T), isolated from a smear-ripened cheese.</title>
        <authorList>
            <consortium name="US DOE Joint Genome Institute (JGI-PGF)"/>
            <person name="Walter F."/>
            <person name="Albersmeier A."/>
            <person name="Kalinowski J."/>
            <person name="Ruckert C."/>
        </authorList>
    </citation>
    <scope>NUCLEOTIDE SEQUENCE</scope>
    <source>
        <strain evidence="14">CGMCC 4.7110</strain>
    </source>
</reference>
<accession>A0A918CWK4</accession>
<dbReference type="GO" id="GO:0005829">
    <property type="term" value="C:cytosol"/>
    <property type="evidence" value="ECO:0007669"/>
    <property type="project" value="TreeGrafter"/>
</dbReference>
<dbReference type="Pfam" id="PF00464">
    <property type="entry name" value="SHMT"/>
    <property type="match status" value="1"/>
</dbReference>
<dbReference type="InterPro" id="IPR015422">
    <property type="entry name" value="PyrdxlP-dep_Trfase_small"/>
</dbReference>
<organism evidence="14 15">
    <name type="scientific">Streptomyces fuscichromogenes</name>
    <dbReference type="NCBI Taxonomy" id="1324013"/>
    <lineage>
        <taxon>Bacteria</taxon>
        <taxon>Bacillati</taxon>
        <taxon>Actinomycetota</taxon>
        <taxon>Actinomycetes</taxon>
        <taxon>Kitasatosporales</taxon>
        <taxon>Streptomycetaceae</taxon>
        <taxon>Streptomyces</taxon>
    </lineage>
</organism>
<dbReference type="EC" id="2.1.2.1" evidence="10"/>
<dbReference type="InterPro" id="IPR049943">
    <property type="entry name" value="Ser_HO-MeTrfase-like"/>
</dbReference>
<dbReference type="PANTHER" id="PTHR11680:SF35">
    <property type="entry name" value="SERINE HYDROXYMETHYLTRANSFERASE 1"/>
    <property type="match status" value="1"/>
</dbReference>
<dbReference type="Proteomes" id="UP000653411">
    <property type="component" value="Unassembled WGS sequence"/>
</dbReference>